<feature type="transmembrane region" description="Helical" evidence="1">
    <location>
        <begin position="56"/>
        <end position="76"/>
    </location>
</feature>
<evidence type="ECO:0000256" key="1">
    <source>
        <dbReference type="SAM" id="Phobius"/>
    </source>
</evidence>
<name>A0A1G2BBM4_9BACT</name>
<organism evidence="2 3">
    <name type="scientific">Candidatus Kerfeldbacteria bacterium RIFOXYB2_FULL_38_14</name>
    <dbReference type="NCBI Taxonomy" id="1798547"/>
    <lineage>
        <taxon>Bacteria</taxon>
        <taxon>Candidatus Kerfeldiibacteriota</taxon>
    </lineage>
</organism>
<feature type="transmembrane region" description="Helical" evidence="1">
    <location>
        <begin position="88"/>
        <end position="108"/>
    </location>
</feature>
<keyword evidence="1" id="KW-0812">Transmembrane</keyword>
<dbReference type="AlphaFoldDB" id="A0A1G2BBM4"/>
<comment type="caution">
    <text evidence="2">The sequence shown here is derived from an EMBL/GenBank/DDBJ whole genome shotgun (WGS) entry which is preliminary data.</text>
</comment>
<proteinExistence type="predicted"/>
<dbReference type="EMBL" id="MHKI01000026">
    <property type="protein sequence ID" value="OGY85979.1"/>
    <property type="molecule type" value="Genomic_DNA"/>
</dbReference>
<accession>A0A1G2BBM4</accession>
<gene>
    <name evidence="2" type="ORF">A2319_00220</name>
</gene>
<evidence type="ECO:0000313" key="3">
    <source>
        <dbReference type="Proteomes" id="UP000176420"/>
    </source>
</evidence>
<feature type="transmembrane region" description="Helical" evidence="1">
    <location>
        <begin position="135"/>
        <end position="154"/>
    </location>
</feature>
<dbReference type="Proteomes" id="UP000176420">
    <property type="component" value="Unassembled WGS sequence"/>
</dbReference>
<reference evidence="2 3" key="1">
    <citation type="journal article" date="2016" name="Nat. Commun.">
        <title>Thousands of microbial genomes shed light on interconnected biogeochemical processes in an aquifer system.</title>
        <authorList>
            <person name="Anantharaman K."/>
            <person name="Brown C.T."/>
            <person name="Hug L.A."/>
            <person name="Sharon I."/>
            <person name="Castelle C.J."/>
            <person name="Probst A.J."/>
            <person name="Thomas B.C."/>
            <person name="Singh A."/>
            <person name="Wilkins M.J."/>
            <person name="Karaoz U."/>
            <person name="Brodie E.L."/>
            <person name="Williams K.H."/>
            <person name="Hubbard S.S."/>
            <person name="Banfield J.F."/>
        </authorList>
    </citation>
    <scope>NUCLEOTIDE SEQUENCE [LARGE SCALE GENOMIC DNA]</scope>
</reference>
<evidence type="ECO:0000313" key="2">
    <source>
        <dbReference type="EMBL" id="OGY85979.1"/>
    </source>
</evidence>
<sequence>MKKINLYLLQSLVLLGGSIFAWWTIYHDFVRFFDKHYVLTNFTDCVVPNPLATPCFYGGICFVLALAWSVSIWLNKSAERQRVNQARIWWLLLAGTIFAWSNFGYQYYKFVQNSFRPTLGCSATIVQTPWQTSCFYGAAIFLTALVVASIIKFYKNRNR</sequence>
<feature type="transmembrane region" description="Helical" evidence="1">
    <location>
        <begin position="7"/>
        <end position="25"/>
    </location>
</feature>
<protein>
    <recommendedName>
        <fullName evidence="4">Vitamin K epoxide reductase domain-containing protein</fullName>
    </recommendedName>
</protein>
<keyword evidence="1" id="KW-0472">Membrane</keyword>
<keyword evidence="1" id="KW-1133">Transmembrane helix</keyword>
<evidence type="ECO:0008006" key="4">
    <source>
        <dbReference type="Google" id="ProtNLM"/>
    </source>
</evidence>